<dbReference type="GO" id="GO:0051537">
    <property type="term" value="F:2 iron, 2 sulfur cluster binding"/>
    <property type="evidence" value="ECO:0007669"/>
    <property type="project" value="UniProtKB-KW"/>
</dbReference>
<dbReference type="Proteomes" id="UP000272400">
    <property type="component" value="Unassembled WGS sequence"/>
</dbReference>
<keyword evidence="3" id="KW-0408">Iron</keyword>
<dbReference type="SUPFAM" id="SSF46955">
    <property type="entry name" value="Putative DNA-binding domain"/>
    <property type="match status" value="1"/>
</dbReference>
<dbReference type="RefSeq" id="WP_211360175.1">
    <property type="nucleotide sequence ID" value="NZ_RJKE01000001.1"/>
</dbReference>
<evidence type="ECO:0000256" key="2">
    <source>
        <dbReference type="ARBA" id="ARBA00022723"/>
    </source>
</evidence>
<dbReference type="SMART" id="SM00422">
    <property type="entry name" value="HTH_MERR"/>
    <property type="match status" value="1"/>
</dbReference>
<keyword evidence="6" id="KW-0238">DNA-binding</keyword>
<dbReference type="PANTHER" id="PTHR30204:SF0">
    <property type="entry name" value="REDOX-SENSITIVE TRANSCRIPTIONAL ACTIVATOR SOXR"/>
    <property type="match status" value="1"/>
</dbReference>
<dbReference type="AlphaFoldDB" id="A0A3N1DBX9"/>
<evidence type="ECO:0000256" key="8">
    <source>
        <dbReference type="SAM" id="MobiDB-lite"/>
    </source>
</evidence>
<dbReference type="InterPro" id="IPR015358">
    <property type="entry name" value="Tscrpt_reg_MerR_DNA-bd"/>
</dbReference>
<name>A0A3N1DBX9_9ACTN</name>
<dbReference type="PROSITE" id="PS50937">
    <property type="entry name" value="HTH_MERR_2"/>
    <property type="match status" value="1"/>
</dbReference>
<dbReference type="InterPro" id="IPR009061">
    <property type="entry name" value="DNA-bd_dom_put_sf"/>
</dbReference>
<evidence type="ECO:0000256" key="4">
    <source>
        <dbReference type="ARBA" id="ARBA00023014"/>
    </source>
</evidence>
<sequence length="165" mass="17860">MGNGEMDTAHLLTVGDASRRSGVPVSALHFYEREGLITAERTAGNQRRYLRSTLRRLAFIRTSQRLGISLAEIREALDSLPSGRTPTREDWAGLSATWRARLDARIAALQALRDTLDDCIGCGCLSINSCALNNPGDVLAEKGPGPARWPSRQPDACAPQGCRSA</sequence>
<dbReference type="InterPro" id="IPR047057">
    <property type="entry name" value="MerR_fam"/>
</dbReference>
<dbReference type="NCBIfam" id="TIGR01950">
    <property type="entry name" value="SoxR"/>
    <property type="match status" value="1"/>
</dbReference>
<evidence type="ECO:0000256" key="5">
    <source>
        <dbReference type="ARBA" id="ARBA00023015"/>
    </source>
</evidence>
<evidence type="ECO:0000259" key="9">
    <source>
        <dbReference type="PROSITE" id="PS50937"/>
    </source>
</evidence>
<keyword evidence="4" id="KW-0411">Iron-sulfur</keyword>
<dbReference type="InterPro" id="IPR000551">
    <property type="entry name" value="MerR-type_HTH_dom"/>
</dbReference>
<dbReference type="PANTHER" id="PTHR30204">
    <property type="entry name" value="REDOX-CYCLING DRUG-SENSING TRANSCRIPTIONAL ACTIVATOR SOXR"/>
    <property type="match status" value="1"/>
</dbReference>
<proteinExistence type="predicted"/>
<evidence type="ECO:0000256" key="3">
    <source>
        <dbReference type="ARBA" id="ARBA00023004"/>
    </source>
</evidence>
<accession>A0A3N1DBX9</accession>
<reference evidence="10 11" key="1">
    <citation type="submission" date="2018-11" db="EMBL/GenBank/DDBJ databases">
        <title>Sequencing the genomes of 1000 actinobacteria strains.</title>
        <authorList>
            <person name="Klenk H.-P."/>
        </authorList>
    </citation>
    <scope>NUCLEOTIDE SEQUENCE [LARGE SCALE GENOMIC DNA]</scope>
    <source>
        <strain evidence="10 11">DSM 44254</strain>
    </source>
</reference>
<dbReference type="PRINTS" id="PR00040">
    <property type="entry name" value="HTHMERR"/>
</dbReference>
<dbReference type="GO" id="GO:0046872">
    <property type="term" value="F:metal ion binding"/>
    <property type="evidence" value="ECO:0007669"/>
    <property type="project" value="UniProtKB-KW"/>
</dbReference>
<evidence type="ECO:0000256" key="7">
    <source>
        <dbReference type="ARBA" id="ARBA00023163"/>
    </source>
</evidence>
<evidence type="ECO:0000313" key="10">
    <source>
        <dbReference type="EMBL" id="ROO91034.1"/>
    </source>
</evidence>
<feature type="region of interest" description="Disordered" evidence="8">
    <location>
        <begin position="142"/>
        <end position="165"/>
    </location>
</feature>
<dbReference type="Pfam" id="PF00376">
    <property type="entry name" value="MerR"/>
    <property type="match status" value="1"/>
</dbReference>
<protein>
    <submittedName>
        <fullName evidence="10">MerR family redox-sensitive transcriptional activator SoxR</fullName>
    </submittedName>
</protein>
<dbReference type="InterPro" id="IPR010211">
    <property type="entry name" value="Redox-sen_tscrpt-act_SoxR"/>
</dbReference>
<dbReference type="GO" id="GO:0003700">
    <property type="term" value="F:DNA-binding transcription factor activity"/>
    <property type="evidence" value="ECO:0007669"/>
    <property type="project" value="InterPro"/>
</dbReference>
<evidence type="ECO:0000313" key="11">
    <source>
        <dbReference type="Proteomes" id="UP000272400"/>
    </source>
</evidence>
<keyword evidence="7" id="KW-0804">Transcription</keyword>
<dbReference type="GO" id="GO:0006979">
    <property type="term" value="P:response to oxidative stress"/>
    <property type="evidence" value="ECO:0007669"/>
    <property type="project" value="InterPro"/>
</dbReference>
<evidence type="ECO:0000256" key="1">
    <source>
        <dbReference type="ARBA" id="ARBA00022714"/>
    </source>
</evidence>
<keyword evidence="2" id="KW-0479">Metal-binding</keyword>
<gene>
    <name evidence="10" type="ORF">EDD29_8777</name>
</gene>
<dbReference type="CDD" id="cd01110">
    <property type="entry name" value="HTH_SoxR"/>
    <property type="match status" value="1"/>
</dbReference>
<dbReference type="Pfam" id="PF09278">
    <property type="entry name" value="MerR-DNA-bind"/>
    <property type="match status" value="1"/>
</dbReference>
<dbReference type="Gene3D" id="1.10.1660.10">
    <property type="match status" value="1"/>
</dbReference>
<keyword evidence="5" id="KW-0805">Transcription regulation</keyword>
<organism evidence="10 11">
    <name type="scientific">Actinocorallia herbida</name>
    <dbReference type="NCBI Taxonomy" id="58109"/>
    <lineage>
        <taxon>Bacteria</taxon>
        <taxon>Bacillati</taxon>
        <taxon>Actinomycetota</taxon>
        <taxon>Actinomycetes</taxon>
        <taxon>Streptosporangiales</taxon>
        <taxon>Thermomonosporaceae</taxon>
        <taxon>Actinocorallia</taxon>
    </lineage>
</organism>
<keyword evidence="1" id="KW-0001">2Fe-2S</keyword>
<evidence type="ECO:0000256" key="6">
    <source>
        <dbReference type="ARBA" id="ARBA00023125"/>
    </source>
</evidence>
<feature type="domain" description="HTH merR-type" evidence="9">
    <location>
        <begin position="11"/>
        <end position="79"/>
    </location>
</feature>
<dbReference type="GO" id="GO:0003677">
    <property type="term" value="F:DNA binding"/>
    <property type="evidence" value="ECO:0007669"/>
    <property type="project" value="UniProtKB-KW"/>
</dbReference>
<comment type="caution">
    <text evidence="10">The sequence shown here is derived from an EMBL/GenBank/DDBJ whole genome shotgun (WGS) entry which is preliminary data.</text>
</comment>
<keyword evidence="11" id="KW-1185">Reference proteome</keyword>
<dbReference type="EMBL" id="RJKE01000001">
    <property type="protein sequence ID" value="ROO91034.1"/>
    <property type="molecule type" value="Genomic_DNA"/>
</dbReference>